<dbReference type="SUPFAM" id="SSF74853">
    <property type="entry name" value="Lamin A/C globular tail domain"/>
    <property type="match status" value="1"/>
</dbReference>
<dbReference type="InterPro" id="IPR001322">
    <property type="entry name" value="Lamin_tail_dom"/>
</dbReference>
<feature type="domain" description="LTD" evidence="1">
    <location>
        <begin position="21"/>
        <end position="144"/>
    </location>
</feature>
<dbReference type="Pfam" id="PF00932">
    <property type="entry name" value="LTD"/>
    <property type="match status" value="1"/>
</dbReference>
<organism evidence="2">
    <name type="scientific">hydrocarbon metagenome</name>
    <dbReference type="NCBI Taxonomy" id="938273"/>
    <lineage>
        <taxon>unclassified sequences</taxon>
        <taxon>metagenomes</taxon>
        <taxon>ecological metagenomes</taxon>
    </lineage>
</organism>
<evidence type="ECO:0000313" key="2">
    <source>
        <dbReference type="EMBL" id="KUG18096.1"/>
    </source>
</evidence>
<reference evidence="2" key="1">
    <citation type="journal article" date="2015" name="Proc. Natl. Acad. Sci. U.S.A.">
        <title>Networks of energetic and metabolic interactions define dynamics in microbial communities.</title>
        <authorList>
            <person name="Embree M."/>
            <person name="Liu J.K."/>
            <person name="Al-Bassam M.M."/>
            <person name="Zengler K."/>
        </authorList>
    </citation>
    <scope>NUCLEOTIDE SEQUENCE</scope>
</reference>
<evidence type="ECO:0000259" key="1">
    <source>
        <dbReference type="PROSITE" id="PS51841"/>
    </source>
</evidence>
<protein>
    <submittedName>
        <fullName evidence="2">Competence-like protein</fullName>
    </submittedName>
</protein>
<dbReference type="PROSITE" id="PS51841">
    <property type="entry name" value="LTD"/>
    <property type="match status" value="1"/>
</dbReference>
<dbReference type="InterPro" id="IPR036415">
    <property type="entry name" value="Lamin_tail_dom_sf"/>
</dbReference>
<sequence>MKKQLLAGIFGIFLAITFLGTALAEEENASTTDLQIAITSANFVATSPEKENLDDEWVEITNKGSSDVNLAGWTLADAQNHTYTFPDFALAAGAKVVVHTGEGDDDTENLFWDRSTSIWNNSGDLAVLLDPEGNMVSQYPEDEA</sequence>
<comment type="caution">
    <text evidence="2">The sequence shown here is derived from an EMBL/GenBank/DDBJ whole genome shotgun (WGS) entry which is preliminary data.</text>
</comment>
<dbReference type="AlphaFoldDB" id="A0A0W8FB51"/>
<accession>A0A0W8FB51</accession>
<dbReference type="Gene3D" id="2.60.40.1260">
    <property type="entry name" value="Lamin Tail domain"/>
    <property type="match status" value="1"/>
</dbReference>
<dbReference type="EMBL" id="LNQE01001402">
    <property type="protein sequence ID" value="KUG18096.1"/>
    <property type="molecule type" value="Genomic_DNA"/>
</dbReference>
<proteinExistence type="predicted"/>
<gene>
    <name evidence="2" type="ORF">ASZ90_012172</name>
</gene>
<name>A0A0W8FB51_9ZZZZ</name>